<feature type="transmembrane region" description="Helical" evidence="1">
    <location>
        <begin position="144"/>
        <end position="162"/>
    </location>
</feature>
<organism evidence="2 3">
    <name type="scientific">Ruegeria marina</name>
    <dbReference type="NCBI Taxonomy" id="639004"/>
    <lineage>
        <taxon>Bacteria</taxon>
        <taxon>Pseudomonadati</taxon>
        <taxon>Pseudomonadota</taxon>
        <taxon>Alphaproteobacteria</taxon>
        <taxon>Rhodobacterales</taxon>
        <taxon>Roseobacteraceae</taxon>
        <taxon>Ruegeria</taxon>
    </lineage>
</organism>
<accession>A0A1G6M1W4</accession>
<feature type="transmembrane region" description="Helical" evidence="1">
    <location>
        <begin position="109"/>
        <end position="132"/>
    </location>
</feature>
<evidence type="ECO:0000313" key="3">
    <source>
        <dbReference type="Proteomes" id="UP000199628"/>
    </source>
</evidence>
<dbReference type="EMBL" id="FMZV01000002">
    <property type="protein sequence ID" value="SDC48975.1"/>
    <property type="molecule type" value="Genomic_DNA"/>
</dbReference>
<dbReference type="Proteomes" id="UP000199628">
    <property type="component" value="Unassembled WGS sequence"/>
</dbReference>
<keyword evidence="1" id="KW-1133">Transmembrane helix</keyword>
<dbReference type="AlphaFoldDB" id="A0A1G6M1W4"/>
<dbReference type="STRING" id="639004.SAMN04488239_102370"/>
<dbReference type="OrthoDB" id="7629477at2"/>
<sequence>MDNFSPSRIWIMRLVYIGIALAILFFQLLPLDARPSRWAGPDFLLAMTLAWTLRRPDYAPALLVALVMLLADLLLQRPPGLLAALTVAASAFLRNRLSGQGETGFIGEWISVSVVLIALALFYRLTLIATAVDRAPLTLAASQVVLTILCYPAVVAASQTLFGVRRLTPSDAEALGAR</sequence>
<gene>
    <name evidence="2" type="ORF">SAMN04488239_102370</name>
</gene>
<keyword evidence="1" id="KW-0812">Transmembrane</keyword>
<feature type="transmembrane region" description="Helical" evidence="1">
    <location>
        <begin position="80"/>
        <end position="97"/>
    </location>
</feature>
<proteinExistence type="predicted"/>
<evidence type="ECO:0000256" key="1">
    <source>
        <dbReference type="SAM" id="Phobius"/>
    </source>
</evidence>
<keyword evidence="1" id="KW-0472">Membrane</keyword>
<keyword evidence="3" id="KW-1185">Reference proteome</keyword>
<evidence type="ECO:0000313" key="2">
    <source>
        <dbReference type="EMBL" id="SDC48975.1"/>
    </source>
</evidence>
<reference evidence="3" key="1">
    <citation type="submission" date="2016-10" db="EMBL/GenBank/DDBJ databases">
        <authorList>
            <person name="Varghese N."/>
            <person name="Submissions S."/>
        </authorList>
    </citation>
    <scope>NUCLEOTIDE SEQUENCE [LARGE SCALE GENOMIC DNA]</scope>
    <source>
        <strain evidence="3">CGMCC 1.9108</strain>
    </source>
</reference>
<name>A0A1G6M1W4_9RHOB</name>
<protein>
    <submittedName>
        <fullName evidence="2">Rod shape-determining protein MreD</fullName>
    </submittedName>
</protein>
<dbReference type="RefSeq" id="WP_093027971.1">
    <property type="nucleotide sequence ID" value="NZ_FMZV01000002.1"/>
</dbReference>